<reference evidence="2" key="1">
    <citation type="journal article" date="2013" name="Nat. Genet.">
        <title>The duck genome and transcriptome provide insight into an avian influenza virus reservoir species.</title>
        <authorList>
            <person name="Huang Y."/>
            <person name="Li Y."/>
            <person name="Burt D.W."/>
            <person name="Chen H."/>
            <person name="Zhang Y."/>
            <person name="Qian W."/>
            <person name="Kim H."/>
            <person name="Gan S."/>
            <person name="Zhao Y."/>
            <person name="Li J."/>
            <person name="Yi K."/>
            <person name="Feng H."/>
            <person name="Zhu P."/>
            <person name="Li B."/>
            <person name="Liu Q."/>
            <person name="Fairley S."/>
            <person name="Magor K.E."/>
            <person name="Du Z."/>
            <person name="Hu X."/>
            <person name="Goodman L."/>
            <person name="Tafer H."/>
            <person name="Vignal A."/>
            <person name="Lee T."/>
            <person name="Kim K.W."/>
            <person name="Sheng Z."/>
            <person name="An Y."/>
            <person name="Searle S."/>
            <person name="Herrero J."/>
            <person name="Groenen M.A."/>
            <person name="Crooijmans R.P."/>
            <person name="Faraut T."/>
            <person name="Cai Q."/>
            <person name="Webster R.G."/>
            <person name="Aldridge J.R."/>
            <person name="Warren W.C."/>
            <person name="Bartschat S."/>
            <person name="Kehr S."/>
            <person name="Marz M."/>
            <person name="Stadler P.F."/>
            <person name="Smith J."/>
            <person name="Kraus R.H."/>
            <person name="Zhao Y."/>
            <person name="Ren L."/>
            <person name="Fei J."/>
            <person name="Morisson M."/>
            <person name="Kaiser P."/>
            <person name="Griffin D.K."/>
            <person name="Rao M."/>
            <person name="Pitel F."/>
            <person name="Wang J."/>
            <person name="Li N."/>
        </authorList>
    </citation>
    <scope>NUCLEOTIDE SEQUENCE [LARGE SCALE GENOMIC DNA]</scope>
</reference>
<keyword evidence="2" id="KW-1185">Reference proteome</keyword>
<gene>
    <name evidence="1" type="ORF">Anapl_07361</name>
</gene>
<name>R0LEA8_ANAPL</name>
<evidence type="ECO:0000313" key="1">
    <source>
        <dbReference type="EMBL" id="EOB03989.1"/>
    </source>
</evidence>
<dbReference type="Proteomes" id="UP000296049">
    <property type="component" value="Unassembled WGS sequence"/>
</dbReference>
<sequence length="302" mass="34080">MRTANWPFAFEAKKQQKDQDRLEPLQDDCCNASVQKIGIKTILGKDKIRRHDARKDLPSQTEIDAKEFWVSTRTILLQTGSTILLVLHMEILALKVCMHMNKNNDKETLVGTESIERLKQRILILMINGSNSATSSQCCKDTGDHGHGVHGKDALIHSDQHAGTPSTSSAPAEQLVEIKAAPDLHSKLDKMFPDTICGQAGLQNCVDAPLHNCLAREDEEITTLEQGYELTRTWVAGYMDVIGHLFNSEALFSCTSHFNTYYCTAEFPNNEDDWQLRHWVSPRVVNSFQLREQAQLQYIELA</sequence>
<accession>R0LEA8</accession>
<dbReference type="AlphaFoldDB" id="R0LEA8"/>
<dbReference type="EMBL" id="KB742815">
    <property type="protein sequence ID" value="EOB03989.1"/>
    <property type="molecule type" value="Genomic_DNA"/>
</dbReference>
<evidence type="ECO:0000313" key="2">
    <source>
        <dbReference type="Proteomes" id="UP000296049"/>
    </source>
</evidence>
<protein>
    <submittedName>
        <fullName evidence="1">Uncharacterized protein</fullName>
    </submittedName>
</protein>
<organism evidence="1 2">
    <name type="scientific">Anas platyrhynchos</name>
    <name type="common">Mallard</name>
    <name type="synonym">Anas boschas</name>
    <dbReference type="NCBI Taxonomy" id="8839"/>
    <lineage>
        <taxon>Eukaryota</taxon>
        <taxon>Metazoa</taxon>
        <taxon>Chordata</taxon>
        <taxon>Craniata</taxon>
        <taxon>Vertebrata</taxon>
        <taxon>Euteleostomi</taxon>
        <taxon>Archelosauria</taxon>
        <taxon>Archosauria</taxon>
        <taxon>Dinosauria</taxon>
        <taxon>Saurischia</taxon>
        <taxon>Theropoda</taxon>
        <taxon>Coelurosauria</taxon>
        <taxon>Aves</taxon>
        <taxon>Neognathae</taxon>
        <taxon>Galloanserae</taxon>
        <taxon>Anseriformes</taxon>
        <taxon>Anatidae</taxon>
        <taxon>Anatinae</taxon>
        <taxon>Anas</taxon>
    </lineage>
</organism>
<proteinExistence type="predicted"/>